<feature type="compositionally biased region" description="Low complexity" evidence="2">
    <location>
        <begin position="1"/>
        <end position="22"/>
    </location>
</feature>
<dbReference type="Proteomes" id="UP000054266">
    <property type="component" value="Unassembled WGS sequence"/>
</dbReference>
<feature type="coiled-coil region" evidence="1">
    <location>
        <begin position="383"/>
        <end position="410"/>
    </location>
</feature>
<evidence type="ECO:0000313" key="4">
    <source>
        <dbReference type="Proteomes" id="UP000054266"/>
    </source>
</evidence>
<name>A0A0D2DJG1_9EURO</name>
<dbReference type="HOGENOM" id="CLU_030809_0_0_1"/>
<feature type="region of interest" description="Disordered" evidence="2">
    <location>
        <begin position="413"/>
        <end position="446"/>
    </location>
</feature>
<feature type="compositionally biased region" description="Low complexity" evidence="2">
    <location>
        <begin position="36"/>
        <end position="49"/>
    </location>
</feature>
<evidence type="ECO:0000256" key="2">
    <source>
        <dbReference type="SAM" id="MobiDB-lite"/>
    </source>
</evidence>
<dbReference type="EMBL" id="KN846963">
    <property type="protein sequence ID" value="KIW62477.1"/>
    <property type="molecule type" value="Genomic_DNA"/>
</dbReference>
<dbReference type="SUPFAM" id="SSF55729">
    <property type="entry name" value="Acyl-CoA N-acyltransferases (Nat)"/>
    <property type="match status" value="1"/>
</dbReference>
<organism evidence="3 4">
    <name type="scientific">Phialophora macrospora</name>
    <dbReference type="NCBI Taxonomy" id="1851006"/>
    <lineage>
        <taxon>Eukaryota</taxon>
        <taxon>Fungi</taxon>
        <taxon>Dikarya</taxon>
        <taxon>Ascomycota</taxon>
        <taxon>Pezizomycotina</taxon>
        <taxon>Eurotiomycetes</taxon>
        <taxon>Chaetothyriomycetidae</taxon>
        <taxon>Chaetothyriales</taxon>
        <taxon>Herpotrichiellaceae</taxon>
        <taxon>Phialophora</taxon>
    </lineage>
</organism>
<proteinExistence type="predicted"/>
<evidence type="ECO:0008006" key="5">
    <source>
        <dbReference type="Google" id="ProtNLM"/>
    </source>
</evidence>
<dbReference type="Gene3D" id="3.40.630.30">
    <property type="match status" value="1"/>
</dbReference>
<evidence type="ECO:0000313" key="3">
    <source>
        <dbReference type="EMBL" id="KIW62477.1"/>
    </source>
</evidence>
<keyword evidence="4" id="KW-1185">Reference proteome</keyword>
<evidence type="ECO:0000256" key="1">
    <source>
        <dbReference type="SAM" id="Coils"/>
    </source>
</evidence>
<dbReference type="InterPro" id="IPR016181">
    <property type="entry name" value="Acyl_CoA_acyltransferase"/>
</dbReference>
<feature type="compositionally biased region" description="Low complexity" evidence="2">
    <location>
        <begin position="429"/>
        <end position="439"/>
    </location>
</feature>
<reference evidence="3 4" key="1">
    <citation type="submission" date="2015-01" db="EMBL/GenBank/DDBJ databases">
        <title>The Genome Sequence of Capronia semiimmersa CBS27337.</title>
        <authorList>
            <consortium name="The Broad Institute Genomics Platform"/>
            <person name="Cuomo C."/>
            <person name="de Hoog S."/>
            <person name="Gorbushina A."/>
            <person name="Stielow B."/>
            <person name="Teixiera M."/>
            <person name="Abouelleil A."/>
            <person name="Chapman S.B."/>
            <person name="Priest M."/>
            <person name="Young S.K."/>
            <person name="Wortman J."/>
            <person name="Nusbaum C."/>
            <person name="Birren B."/>
        </authorList>
    </citation>
    <scope>NUCLEOTIDE SEQUENCE [LARGE SCALE GENOMIC DNA]</scope>
    <source>
        <strain evidence="3 4">CBS 27337</strain>
    </source>
</reference>
<dbReference type="InterPro" id="IPR053225">
    <property type="entry name" value="Acyl-CoA_N-acyltransferase"/>
</dbReference>
<keyword evidence="1" id="KW-0175">Coiled coil</keyword>
<accession>A0A0D2DJG1</accession>
<protein>
    <recommendedName>
        <fullName evidence="5">FR47-like domain-containing protein</fullName>
    </recommendedName>
</protein>
<dbReference type="PANTHER" id="PTHR20958:SF6">
    <property type="entry name" value="GLYCINE N-ACYLTRANSFERASE-LIKE PROTEIN"/>
    <property type="match status" value="1"/>
</dbReference>
<sequence>MTQRQLQLQEQEQEWEQGQKQLPLDPRTNAEKTRGQTQTQTHTSMSSGSIKSRALNECQIPLLVGKLESHLPYSIPLLRRIQFHLQRERASTTTRIFVAAVHCGSVGDREGRLSPDEHEHEVDDDDDPWGDLDAWFLDNQSVENPWIAAHIDLVNAGQTQVWVYGSWEAATLSSSAAGNEAPSVTADADPAHTRLLHALFTYLSRELIPSLPTDPPEEWLALGRAGKYLSRPYSRDKVLFGTVSDKLWSLFPEKARTRTDAGYWKYLFGGPASSNPPLLPPSSLQSPSLISVPLPLPLPLPPGYRFGPMLDPDLQTVLDRSPIPRTLSTLRQLVSVGVFHEESESTNTSTRPAPVGWGFLGKDASLSSLHTEVEHRGKGLAVALGAELLRRHQQQQLEQLEQQCVEVAVDSHGDENRAGPVGGGDAAAEENSNNNNNRARAAKTTATSWWGHADVSQHNFASRRVMEKLDGRPAWMVMWTEVDMRVLLALDLEEGS</sequence>
<dbReference type="STRING" id="5601.A0A0D2DJG1"/>
<dbReference type="PANTHER" id="PTHR20958">
    <property type="entry name" value="GLYCINE N-ACYLTRANSFERASE-LIKE PROTEIN"/>
    <property type="match status" value="1"/>
</dbReference>
<feature type="region of interest" description="Disordered" evidence="2">
    <location>
        <begin position="1"/>
        <end position="50"/>
    </location>
</feature>
<gene>
    <name evidence="3" type="ORF">PV04_10650</name>
</gene>
<dbReference type="AlphaFoldDB" id="A0A0D2DJG1"/>